<sequence length="54" mass="6188">MGEANCNQRRMDTPVESKPSWLWITLLQTPDKSMFYTTKSSPRPPTSTLNPIFS</sequence>
<accession>A0A2P6PNQ4</accession>
<dbReference type="Gramene" id="PRQ23557">
    <property type="protein sequence ID" value="PRQ23557"/>
    <property type="gene ID" value="RchiOBHm_Chr6g0262691"/>
</dbReference>
<evidence type="ECO:0000313" key="2">
    <source>
        <dbReference type="EMBL" id="PRQ23557.1"/>
    </source>
</evidence>
<keyword evidence="3" id="KW-1185">Reference proteome</keyword>
<dbReference type="AlphaFoldDB" id="A0A2P6PNQ4"/>
<dbReference type="Proteomes" id="UP000238479">
    <property type="component" value="Chromosome 6"/>
</dbReference>
<comment type="caution">
    <text evidence="2">The sequence shown here is derived from an EMBL/GenBank/DDBJ whole genome shotgun (WGS) entry which is preliminary data.</text>
</comment>
<feature type="region of interest" description="Disordered" evidence="1">
    <location>
        <begin position="35"/>
        <end position="54"/>
    </location>
</feature>
<dbReference type="EMBL" id="PDCK01000044">
    <property type="protein sequence ID" value="PRQ23557.1"/>
    <property type="molecule type" value="Genomic_DNA"/>
</dbReference>
<organism evidence="2 3">
    <name type="scientific">Rosa chinensis</name>
    <name type="common">China rose</name>
    <dbReference type="NCBI Taxonomy" id="74649"/>
    <lineage>
        <taxon>Eukaryota</taxon>
        <taxon>Viridiplantae</taxon>
        <taxon>Streptophyta</taxon>
        <taxon>Embryophyta</taxon>
        <taxon>Tracheophyta</taxon>
        <taxon>Spermatophyta</taxon>
        <taxon>Magnoliopsida</taxon>
        <taxon>eudicotyledons</taxon>
        <taxon>Gunneridae</taxon>
        <taxon>Pentapetalae</taxon>
        <taxon>rosids</taxon>
        <taxon>fabids</taxon>
        <taxon>Rosales</taxon>
        <taxon>Rosaceae</taxon>
        <taxon>Rosoideae</taxon>
        <taxon>Rosoideae incertae sedis</taxon>
        <taxon>Rosa</taxon>
    </lineage>
</organism>
<reference evidence="2 3" key="1">
    <citation type="journal article" date="2018" name="Nat. Genet.">
        <title>The Rosa genome provides new insights in the design of modern roses.</title>
        <authorList>
            <person name="Bendahmane M."/>
        </authorList>
    </citation>
    <scope>NUCLEOTIDE SEQUENCE [LARGE SCALE GENOMIC DNA]</scope>
    <source>
        <strain evidence="3">cv. Old Blush</strain>
    </source>
</reference>
<proteinExistence type="predicted"/>
<protein>
    <submittedName>
        <fullName evidence="2">Uncharacterized protein</fullName>
    </submittedName>
</protein>
<evidence type="ECO:0000313" key="3">
    <source>
        <dbReference type="Proteomes" id="UP000238479"/>
    </source>
</evidence>
<evidence type="ECO:0000256" key="1">
    <source>
        <dbReference type="SAM" id="MobiDB-lite"/>
    </source>
</evidence>
<gene>
    <name evidence="2" type="ORF">RchiOBHm_Chr6g0262691</name>
</gene>
<name>A0A2P6PNQ4_ROSCH</name>